<dbReference type="AlphaFoldDB" id="A0A955L7S0"/>
<evidence type="ECO:0000256" key="1">
    <source>
        <dbReference type="ARBA" id="ARBA00022801"/>
    </source>
</evidence>
<dbReference type="InterPro" id="IPR000086">
    <property type="entry name" value="NUDIX_hydrolase_dom"/>
</dbReference>
<protein>
    <submittedName>
        <fullName evidence="3">NUDIX domain-containing protein</fullName>
    </submittedName>
</protein>
<dbReference type="SUPFAM" id="SSF55811">
    <property type="entry name" value="Nudix"/>
    <property type="match status" value="1"/>
</dbReference>
<dbReference type="Proteomes" id="UP000754563">
    <property type="component" value="Unassembled WGS sequence"/>
</dbReference>
<feature type="domain" description="Nudix hydrolase" evidence="2">
    <location>
        <begin position="8"/>
        <end position="143"/>
    </location>
</feature>
<reference evidence="3" key="1">
    <citation type="submission" date="2020-04" db="EMBL/GenBank/DDBJ databases">
        <authorList>
            <person name="Zhang T."/>
        </authorList>
    </citation>
    <scope>NUCLEOTIDE SEQUENCE</scope>
    <source>
        <strain evidence="3">HKST-UBA11</strain>
    </source>
</reference>
<evidence type="ECO:0000313" key="3">
    <source>
        <dbReference type="EMBL" id="MCA9385565.1"/>
    </source>
</evidence>
<proteinExistence type="predicted"/>
<name>A0A955L7S0_9BACT</name>
<dbReference type="PROSITE" id="PS51462">
    <property type="entry name" value="NUDIX"/>
    <property type="match status" value="1"/>
</dbReference>
<dbReference type="InterPro" id="IPR020084">
    <property type="entry name" value="NUDIX_hydrolase_CS"/>
</dbReference>
<accession>A0A955L7S0</accession>
<evidence type="ECO:0000313" key="4">
    <source>
        <dbReference type="Proteomes" id="UP000754563"/>
    </source>
</evidence>
<dbReference type="InterPro" id="IPR015797">
    <property type="entry name" value="NUDIX_hydrolase-like_dom_sf"/>
</dbReference>
<dbReference type="Pfam" id="PF00293">
    <property type="entry name" value="NUDIX"/>
    <property type="match status" value="1"/>
</dbReference>
<comment type="caution">
    <text evidence="3">The sequence shown here is derived from an EMBL/GenBank/DDBJ whole genome shotgun (WGS) entry which is preliminary data.</text>
</comment>
<dbReference type="PANTHER" id="PTHR43736:SF1">
    <property type="entry name" value="DIHYDRONEOPTERIN TRIPHOSPHATE DIPHOSPHATASE"/>
    <property type="match status" value="1"/>
</dbReference>
<evidence type="ECO:0000259" key="2">
    <source>
        <dbReference type="PROSITE" id="PS51462"/>
    </source>
</evidence>
<organism evidence="3 4">
    <name type="scientific">Candidatus Dojkabacteria bacterium</name>
    <dbReference type="NCBI Taxonomy" id="2099670"/>
    <lineage>
        <taxon>Bacteria</taxon>
        <taxon>Candidatus Dojkabacteria</taxon>
    </lineage>
</organism>
<sequence length="197" mass="22490">MKQSEIRITQASVNCVIFCGDKTLLMHRSETKEVDPGVYNVLGGKVQKDEDFISAAIREAREETGDKNGTYINPECMTYCGTFRFQGGYEKDWTAQFFVFEVADEEFPGEIEHEEGVLEWVSKKDVPGIEKVIWDLPYCWTEILDNELRFSIVAELSAPAVCESLRKSVLHEHGGLLYQEYYEKTDAGLELVEVIQN</sequence>
<gene>
    <name evidence="3" type="ORF">KC717_02870</name>
</gene>
<keyword evidence="1" id="KW-0378">Hydrolase</keyword>
<dbReference type="EMBL" id="JAGQLH010000027">
    <property type="protein sequence ID" value="MCA9385565.1"/>
    <property type="molecule type" value="Genomic_DNA"/>
</dbReference>
<dbReference type="PANTHER" id="PTHR43736">
    <property type="entry name" value="ADP-RIBOSE PYROPHOSPHATASE"/>
    <property type="match status" value="1"/>
</dbReference>
<reference evidence="3" key="2">
    <citation type="journal article" date="2021" name="Microbiome">
        <title>Successional dynamics and alternative stable states in a saline activated sludge microbial community over 9 years.</title>
        <authorList>
            <person name="Wang Y."/>
            <person name="Ye J."/>
            <person name="Ju F."/>
            <person name="Liu L."/>
            <person name="Boyd J.A."/>
            <person name="Deng Y."/>
            <person name="Parks D.H."/>
            <person name="Jiang X."/>
            <person name="Yin X."/>
            <person name="Woodcroft B.J."/>
            <person name="Tyson G.W."/>
            <person name="Hugenholtz P."/>
            <person name="Polz M.F."/>
            <person name="Zhang T."/>
        </authorList>
    </citation>
    <scope>NUCLEOTIDE SEQUENCE</scope>
    <source>
        <strain evidence="3">HKST-UBA11</strain>
    </source>
</reference>
<dbReference type="PROSITE" id="PS00893">
    <property type="entry name" value="NUDIX_BOX"/>
    <property type="match status" value="1"/>
</dbReference>
<dbReference type="GO" id="GO:0016787">
    <property type="term" value="F:hydrolase activity"/>
    <property type="evidence" value="ECO:0007669"/>
    <property type="project" value="UniProtKB-KW"/>
</dbReference>
<dbReference type="Gene3D" id="3.90.79.10">
    <property type="entry name" value="Nucleoside Triphosphate Pyrophosphohydrolase"/>
    <property type="match status" value="1"/>
</dbReference>